<dbReference type="EMBL" id="FO082268">
    <property type="protein sequence ID" value="CCO18579.1"/>
    <property type="molecule type" value="Genomic_DNA"/>
</dbReference>
<feature type="compositionally biased region" description="Low complexity" evidence="1">
    <location>
        <begin position="147"/>
        <end position="159"/>
    </location>
</feature>
<gene>
    <name evidence="3" type="ordered locus">Bathy11g00010</name>
</gene>
<feature type="transmembrane region" description="Helical" evidence="2">
    <location>
        <begin position="73"/>
        <end position="93"/>
    </location>
</feature>
<keyword evidence="2" id="KW-0472">Membrane</keyword>
<feature type="compositionally biased region" description="Basic and acidic residues" evidence="1">
    <location>
        <begin position="170"/>
        <end position="182"/>
    </location>
</feature>
<dbReference type="AlphaFoldDB" id="K8EKS5"/>
<dbReference type="GeneID" id="19012694"/>
<keyword evidence="2" id="KW-1133">Transmembrane helix</keyword>
<evidence type="ECO:0000313" key="4">
    <source>
        <dbReference type="Proteomes" id="UP000198341"/>
    </source>
</evidence>
<feature type="compositionally biased region" description="Basic and acidic residues" evidence="1">
    <location>
        <begin position="1"/>
        <end position="12"/>
    </location>
</feature>
<reference evidence="3 4" key="1">
    <citation type="submission" date="2011-10" db="EMBL/GenBank/DDBJ databases">
        <authorList>
            <person name="Genoscope - CEA"/>
        </authorList>
    </citation>
    <scope>NUCLEOTIDE SEQUENCE [LARGE SCALE GENOMIC DNA]</scope>
    <source>
        <strain evidence="3 4">RCC 1105</strain>
    </source>
</reference>
<keyword evidence="2" id="KW-0812">Transmembrane</keyword>
<accession>K8EKS5</accession>
<sequence>MRERVNKAKEIEDSNSPFTSMDVESGATMISRNKQHRGINTIVVPCLNGNGFIFRVPKFFWLFRRNVNMKRRYLLALVLIIAFVLSSFCGIDGSKCAKTKLKSLMGNSRRFQVHKHDAGVDAMLFKSVRGRNSSSLSSSFLTENDNDNNNNKNNNNNNNIAKRVGIPKPRKPDAERRLERRFGQQRKIPRIVHQTYWSREGIPDELRKISETWKSMNG</sequence>
<feature type="region of interest" description="Disordered" evidence="1">
    <location>
        <begin position="1"/>
        <end position="22"/>
    </location>
</feature>
<name>K8EKS5_9CHLO</name>
<dbReference type="Proteomes" id="UP000198341">
    <property type="component" value="Chromosome 11"/>
</dbReference>
<dbReference type="KEGG" id="bpg:Bathy11g00010"/>
<feature type="region of interest" description="Disordered" evidence="1">
    <location>
        <begin position="136"/>
        <end position="182"/>
    </location>
</feature>
<protein>
    <submittedName>
        <fullName evidence="3">Uncharacterized protein</fullName>
    </submittedName>
</protein>
<dbReference type="RefSeq" id="XP_007510234.1">
    <property type="nucleotide sequence ID" value="XM_007510172.1"/>
</dbReference>
<keyword evidence="4" id="KW-1185">Reference proteome</keyword>
<evidence type="ECO:0000256" key="2">
    <source>
        <dbReference type="SAM" id="Phobius"/>
    </source>
</evidence>
<evidence type="ECO:0000313" key="3">
    <source>
        <dbReference type="EMBL" id="CCO18579.1"/>
    </source>
</evidence>
<organism evidence="3 4">
    <name type="scientific">Bathycoccus prasinos</name>
    <dbReference type="NCBI Taxonomy" id="41875"/>
    <lineage>
        <taxon>Eukaryota</taxon>
        <taxon>Viridiplantae</taxon>
        <taxon>Chlorophyta</taxon>
        <taxon>Mamiellophyceae</taxon>
        <taxon>Mamiellales</taxon>
        <taxon>Bathycoccaceae</taxon>
        <taxon>Bathycoccus</taxon>
    </lineage>
</organism>
<evidence type="ECO:0000256" key="1">
    <source>
        <dbReference type="SAM" id="MobiDB-lite"/>
    </source>
</evidence>
<proteinExistence type="predicted"/>